<keyword evidence="1" id="KW-1133">Transmembrane helix</keyword>
<dbReference type="AlphaFoldDB" id="X6MGR6"/>
<protein>
    <submittedName>
        <fullName evidence="2">Uncharacterized protein</fullName>
    </submittedName>
</protein>
<evidence type="ECO:0000313" key="3">
    <source>
        <dbReference type="Proteomes" id="UP000023152"/>
    </source>
</evidence>
<evidence type="ECO:0000256" key="1">
    <source>
        <dbReference type="SAM" id="Phobius"/>
    </source>
</evidence>
<evidence type="ECO:0000313" key="2">
    <source>
        <dbReference type="EMBL" id="ETO13208.1"/>
    </source>
</evidence>
<name>X6MGR6_RETFI</name>
<keyword evidence="3" id="KW-1185">Reference proteome</keyword>
<organism evidence="2 3">
    <name type="scientific">Reticulomyxa filosa</name>
    <dbReference type="NCBI Taxonomy" id="46433"/>
    <lineage>
        <taxon>Eukaryota</taxon>
        <taxon>Sar</taxon>
        <taxon>Rhizaria</taxon>
        <taxon>Retaria</taxon>
        <taxon>Foraminifera</taxon>
        <taxon>Monothalamids</taxon>
        <taxon>Reticulomyxidae</taxon>
        <taxon>Reticulomyxa</taxon>
    </lineage>
</organism>
<proteinExistence type="predicted"/>
<comment type="caution">
    <text evidence="2">The sequence shown here is derived from an EMBL/GenBank/DDBJ whole genome shotgun (WGS) entry which is preliminary data.</text>
</comment>
<gene>
    <name evidence="2" type="ORF">RFI_24167</name>
</gene>
<dbReference type="Proteomes" id="UP000023152">
    <property type="component" value="Unassembled WGS sequence"/>
</dbReference>
<dbReference type="EMBL" id="ASPP01020749">
    <property type="protein sequence ID" value="ETO13208.1"/>
    <property type="molecule type" value="Genomic_DNA"/>
</dbReference>
<sequence>MFEISNFSHTAKVFSNSLGLFEAYFSFHDGHAVSISSQNTITNAPFDNSTLGQAFQDSHWEFANIDLINVKCYHSRDCDHIEFASTRIGLLSVMCGSSSFESMYSCRGARFNNYDQASFNLDCDGEYSCANVDIQYHANEEFDTSCAITCRLNEHNLYSANCENMTILVENSQLGYDAISLTCETDGQFEACDGVTVICGNDDFMCSCPVLYDSNNGMTSLNILLLLLFLFAIFISVFIRILTNIFHLHSLCCYIPEKKTIGVVKESVVPPPVQEAATPVTRSSQSGQLLALFLWLFSLSGVLVFVQVRLNQNKNDLEKSKLLICSKFFVTRTTLQYVH</sequence>
<keyword evidence="1" id="KW-0472">Membrane</keyword>
<accession>X6MGR6</accession>
<keyword evidence="1" id="KW-0812">Transmembrane</keyword>
<feature type="transmembrane region" description="Helical" evidence="1">
    <location>
        <begin position="289"/>
        <end position="310"/>
    </location>
</feature>
<reference evidence="2 3" key="1">
    <citation type="journal article" date="2013" name="Curr. Biol.">
        <title>The Genome of the Foraminiferan Reticulomyxa filosa.</title>
        <authorList>
            <person name="Glockner G."/>
            <person name="Hulsmann N."/>
            <person name="Schleicher M."/>
            <person name="Noegel A.A."/>
            <person name="Eichinger L."/>
            <person name="Gallinger C."/>
            <person name="Pawlowski J."/>
            <person name="Sierra R."/>
            <person name="Euteneuer U."/>
            <person name="Pillet L."/>
            <person name="Moustafa A."/>
            <person name="Platzer M."/>
            <person name="Groth M."/>
            <person name="Szafranski K."/>
            <person name="Schliwa M."/>
        </authorList>
    </citation>
    <scope>NUCLEOTIDE SEQUENCE [LARGE SCALE GENOMIC DNA]</scope>
</reference>
<feature type="transmembrane region" description="Helical" evidence="1">
    <location>
        <begin position="221"/>
        <end position="241"/>
    </location>
</feature>